<dbReference type="PANTHER" id="PTHR43649:SF12">
    <property type="entry name" value="DIACETYLCHITOBIOSE BINDING PROTEIN DASA"/>
    <property type="match status" value="1"/>
</dbReference>
<feature type="chain" id="PRO_5039390693" evidence="1">
    <location>
        <begin position="32"/>
        <end position="473"/>
    </location>
</feature>
<dbReference type="SUPFAM" id="SSF53850">
    <property type="entry name" value="Periplasmic binding protein-like II"/>
    <property type="match status" value="1"/>
</dbReference>
<reference evidence="2" key="1">
    <citation type="submission" date="2020-09" db="EMBL/GenBank/DDBJ databases">
        <title>A novel bacterium of genus Paenibacillus, isolated from South China Sea.</title>
        <authorList>
            <person name="Huang H."/>
            <person name="Mo K."/>
            <person name="Hu Y."/>
        </authorList>
    </citation>
    <scope>NUCLEOTIDE SEQUENCE</scope>
    <source>
        <strain evidence="2">IB182493</strain>
    </source>
</reference>
<name>A0A927CJV6_9BACL</name>
<dbReference type="InterPro" id="IPR050490">
    <property type="entry name" value="Bact_solute-bd_prot1"/>
</dbReference>
<accession>A0A927CJV6</accession>
<dbReference type="PANTHER" id="PTHR43649">
    <property type="entry name" value="ARABINOSE-BINDING PROTEIN-RELATED"/>
    <property type="match status" value="1"/>
</dbReference>
<gene>
    <name evidence="2" type="ORF">IDH41_01430</name>
</gene>
<dbReference type="Proteomes" id="UP000632125">
    <property type="component" value="Unassembled WGS sequence"/>
</dbReference>
<sequence>MKRTFGNKYAFTLCGLLILALLMAACSSANGGESEANAGNGDEQSGATQDKLKISYWTMDRHDMDYMQQKVDEYNATNTDNIEVEMKVMADNYNQAVDVAFASNQAPDVLKVNDFQTYVNKGYLASLDELLDAEFLAQFDGLLAENVYKLNGKVYTLPNTGQYWRLLYNVDLMEQAGFSEPPKTLDEMVDAAKKITEIGKSEGIYGFASNFKNGSGFTRPAYASGSLDSETSHEGYNYQTGEFDFGMYRDVVEALRRIKTDGSMIPGAESLDIDPLRAQFAQGKIGMYINHSSEPAVYTSQFPTDIRWASALVPTSDGVIDGASWVNAGGYLGISANSANKEAAAKFIKYVYSQELRNDYQEKGLGLSVLPFVNESAGKPELAGIDGFLPTQYDGIYPATPISITETKLEGKKAADVFIQYILTGSPDLDAAIGDLNDQYAKALAAARAEGLTNIEADPSFNAGNLQGSLAAK</sequence>
<keyword evidence="1" id="KW-0732">Signal</keyword>
<dbReference type="AlphaFoldDB" id="A0A927CJV6"/>
<comment type="caution">
    <text evidence="2">The sequence shown here is derived from an EMBL/GenBank/DDBJ whole genome shotgun (WGS) entry which is preliminary data.</text>
</comment>
<feature type="signal peptide" evidence="1">
    <location>
        <begin position="1"/>
        <end position="31"/>
    </location>
</feature>
<evidence type="ECO:0000313" key="3">
    <source>
        <dbReference type="Proteomes" id="UP000632125"/>
    </source>
</evidence>
<evidence type="ECO:0000256" key="1">
    <source>
        <dbReference type="SAM" id="SignalP"/>
    </source>
</evidence>
<evidence type="ECO:0000313" key="2">
    <source>
        <dbReference type="EMBL" id="MBD2867221.1"/>
    </source>
</evidence>
<dbReference type="PROSITE" id="PS51257">
    <property type="entry name" value="PROKAR_LIPOPROTEIN"/>
    <property type="match status" value="1"/>
</dbReference>
<proteinExistence type="predicted"/>
<dbReference type="InterPro" id="IPR006059">
    <property type="entry name" value="SBP"/>
</dbReference>
<organism evidence="2 3">
    <name type="scientific">Paenibacillus arenilitoris</name>
    <dbReference type="NCBI Taxonomy" id="2772299"/>
    <lineage>
        <taxon>Bacteria</taxon>
        <taxon>Bacillati</taxon>
        <taxon>Bacillota</taxon>
        <taxon>Bacilli</taxon>
        <taxon>Bacillales</taxon>
        <taxon>Paenibacillaceae</taxon>
        <taxon>Paenibacillus</taxon>
    </lineage>
</organism>
<dbReference type="RefSeq" id="WP_190857590.1">
    <property type="nucleotide sequence ID" value="NZ_JACXIY010000001.1"/>
</dbReference>
<dbReference type="Gene3D" id="3.40.190.10">
    <property type="entry name" value="Periplasmic binding protein-like II"/>
    <property type="match status" value="1"/>
</dbReference>
<keyword evidence="3" id="KW-1185">Reference proteome</keyword>
<protein>
    <submittedName>
        <fullName evidence="2">Extracellular solute-binding protein</fullName>
    </submittedName>
</protein>
<dbReference type="EMBL" id="JACXIY010000001">
    <property type="protein sequence ID" value="MBD2867221.1"/>
    <property type="molecule type" value="Genomic_DNA"/>
</dbReference>
<dbReference type="Pfam" id="PF01547">
    <property type="entry name" value="SBP_bac_1"/>
    <property type="match status" value="1"/>
</dbReference>